<dbReference type="Gene3D" id="3.40.50.620">
    <property type="entry name" value="HUPs"/>
    <property type="match status" value="1"/>
</dbReference>
<dbReference type="CDD" id="cd00293">
    <property type="entry name" value="USP-like"/>
    <property type="match status" value="1"/>
</dbReference>
<dbReference type="STRING" id="413882.AAW51_5476"/>
<dbReference type="InterPro" id="IPR006016">
    <property type="entry name" value="UspA"/>
</dbReference>
<gene>
    <name evidence="3" type="ORF">AAW51_5476</name>
</gene>
<dbReference type="RefSeq" id="WP_047197133.1">
    <property type="nucleotide sequence ID" value="NZ_CP011371.1"/>
</dbReference>
<dbReference type="PANTHER" id="PTHR46268">
    <property type="entry name" value="STRESS RESPONSE PROTEIN NHAX"/>
    <property type="match status" value="1"/>
</dbReference>
<dbReference type="InterPro" id="IPR006015">
    <property type="entry name" value="Universal_stress_UspA"/>
</dbReference>
<dbReference type="Proteomes" id="UP000035352">
    <property type="component" value="Chromosome"/>
</dbReference>
<sequence>MKILIAVDGSEFTQRMLGYLTTHGELFGPQQQYTVLTAVPAVPARAAAVIDKQTLTEYYADEAEKVLAPVRTFLEGRGLKAETSFHVGHPADVISKTAAAGSFDLVVMGSHGHSALGNLVLGSVATNVLANCKTPVLLVR</sequence>
<evidence type="ECO:0000256" key="1">
    <source>
        <dbReference type="ARBA" id="ARBA00008791"/>
    </source>
</evidence>
<dbReference type="KEGG" id="pbh:AAW51_5476"/>
<dbReference type="Pfam" id="PF00582">
    <property type="entry name" value="Usp"/>
    <property type="match status" value="1"/>
</dbReference>
<evidence type="ECO:0000313" key="4">
    <source>
        <dbReference type="Proteomes" id="UP000035352"/>
    </source>
</evidence>
<accession>A0A0G3BRX0</accession>
<reference evidence="3 4" key="1">
    <citation type="submission" date="2015-05" db="EMBL/GenBank/DDBJ databases">
        <authorList>
            <person name="Tang B."/>
            <person name="Yu Y."/>
        </authorList>
    </citation>
    <scope>NUCLEOTIDE SEQUENCE [LARGE SCALE GENOMIC DNA]</scope>
    <source>
        <strain evidence="3 4">DSM 7029</strain>
    </source>
</reference>
<feature type="domain" description="UspA" evidence="2">
    <location>
        <begin position="2"/>
        <end position="140"/>
    </location>
</feature>
<dbReference type="SUPFAM" id="SSF52402">
    <property type="entry name" value="Adenine nucleotide alpha hydrolases-like"/>
    <property type="match status" value="1"/>
</dbReference>
<protein>
    <submittedName>
        <fullName evidence="3">Universal stress protein UspA</fullName>
    </submittedName>
</protein>
<dbReference type="PANTHER" id="PTHR46268:SF6">
    <property type="entry name" value="UNIVERSAL STRESS PROTEIN UP12"/>
    <property type="match status" value="1"/>
</dbReference>
<organism evidence="3 4">
    <name type="scientific">Caldimonas brevitalea</name>
    <dbReference type="NCBI Taxonomy" id="413882"/>
    <lineage>
        <taxon>Bacteria</taxon>
        <taxon>Pseudomonadati</taxon>
        <taxon>Pseudomonadota</taxon>
        <taxon>Betaproteobacteria</taxon>
        <taxon>Burkholderiales</taxon>
        <taxon>Sphaerotilaceae</taxon>
        <taxon>Caldimonas</taxon>
    </lineage>
</organism>
<dbReference type="InterPro" id="IPR014729">
    <property type="entry name" value="Rossmann-like_a/b/a_fold"/>
</dbReference>
<evidence type="ECO:0000259" key="2">
    <source>
        <dbReference type="Pfam" id="PF00582"/>
    </source>
</evidence>
<name>A0A0G3BRX0_9BURK</name>
<keyword evidence="4" id="KW-1185">Reference proteome</keyword>
<proteinExistence type="inferred from homology"/>
<dbReference type="OrthoDB" id="9792500at2"/>
<dbReference type="PRINTS" id="PR01438">
    <property type="entry name" value="UNVRSLSTRESS"/>
</dbReference>
<dbReference type="EMBL" id="CP011371">
    <property type="protein sequence ID" value="AKJ32167.1"/>
    <property type="molecule type" value="Genomic_DNA"/>
</dbReference>
<evidence type="ECO:0000313" key="3">
    <source>
        <dbReference type="EMBL" id="AKJ32167.1"/>
    </source>
</evidence>
<dbReference type="AlphaFoldDB" id="A0A0G3BRX0"/>
<comment type="similarity">
    <text evidence="1">Belongs to the universal stress protein A family.</text>
</comment>